<dbReference type="AlphaFoldDB" id="A0A8C0SCC8"/>
<dbReference type="InterPro" id="IPR003673">
    <property type="entry name" value="CoA-Trfase_fam_III"/>
</dbReference>
<dbReference type="PANTHER" id="PTHR48228:SF5">
    <property type="entry name" value="ALPHA-METHYLACYL-COA RACEMASE"/>
    <property type="match status" value="1"/>
</dbReference>
<dbReference type="Gene3D" id="3.30.1540.10">
    <property type="entry name" value="formyl-coa transferase, domain 3"/>
    <property type="match status" value="1"/>
</dbReference>
<gene>
    <name evidence="2" type="primary">AMACR</name>
</gene>
<evidence type="ECO:0000313" key="2">
    <source>
        <dbReference type="Ensembl" id="ENSCAFP00040019355.1"/>
    </source>
</evidence>
<dbReference type="OrthoDB" id="28755at2759"/>
<dbReference type="InterPro" id="IPR050509">
    <property type="entry name" value="CoA-transferase_III"/>
</dbReference>
<dbReference type="InterPro" id="IPR044855">
    <property type="entry name" value="CoA-Trfase_III_dom3_sf"/>
</dbReference>
<accession>A0A8C0SCC8</accession>
<dbReference type="Proteomes" id="UP000694542">
    <property type="component" value="Chromosome 4"/>
</dbReference>
<proteinExistence type="inferred from homology"/>
<sequence length="411" mass="45338">MALRGLSVLELAGLAPGPLCGMILADFGARVVRVDRLGARGNMNILARGKRSLALDLQRPQGAAVLRRLCARADVVLEPYRHGVMEKLQLGPEILQRENPRLIYARLSGFGQSGRFSKTAGHDINFLALSGVLSKIGGSGENPYAPLNLLADFGGGALICTLGILMALFERTRSGKGQVIDANMVEGTAYLSSFLWHSLQMGLWENPRGQNLLDGGAPFYTTYRTADGGFMAVGALEPQFYKLLIKGVNFPPWCILLSSETDVWHDHLLTSTLHHRLGLKSDELPDQMSMSDWPEMKKRFADIFAKKTKAEWCQIFDGTDACVTPVLTFEEVIHHDHNKERGSFIINEEQSVSPRPAPLLSGTPAVPSCKRNPFVGEHTEEILREFGFNQTEINQLTSDKIIEINKSRANL</sequence>
<name>A0A8C0SCC8_CANLF</name>
<comment type="similarity">
    <text evidence="1">Belongs to the CoA-transferase III family.</text>
</comment>
<dbReference type="SUPFAM" id="SSF89796">
    <property type="entry name" value="CoA-transferase family III (CaiB/BaiF)"/>
    <property type="match status" value="1"/>
</dbReference>
<dbReference type="Pfam" id="PF02515">
    <property type="entry name" value="CoA_transf_3"/>
    <property type="match status" value="1"/>
</dbReference>
<protein>
    <submittedName>
        <fullName evidence="2">Solute carrier family 45 member 2</fullName>
    </submittedName>
</protein>
<reference evidence="2" key="2">
    <citation type="submission" date="2025-08" db="UniProtKB">
        <authorList>
            <consortium name="Ensembl"/>
        </authorList>
    </citation>
    <scope>IDENTIFICATION</scope>
</reference>
<dbReference type="GO" id="GO:0003824">
    <property type="term" value="F:catalytic activity"/>
    <property type="evidence" value="ECO:0007669"/>
    <property type="project" value="InterPro"/>
</dbReference>
<dbReference type="InterPro" id="IPR023606">
    <property type="entry name" value="CoA-Trfase_III_dom_1_sf"/>
</dbReference>
<dbReference type="Ensembl" id="ENSCAFT00040022314.1">
    <property type="protein sequence ID" value="ENSCAFP00040019355.1"/>
    <property type="gene ID" value="ENSCAFG00040011913.1"/>
</dbReference>
<evidence type="ECO:0000313" key="3">
    <source>
        <dbReference type="Proteomes" id="UP000694542"/>
    </source>
</evidence>
<dbReference type="PANTHER" id="PTHR48228">
    <property type="entry name" value="SUCCINYL-COA--D-CITRAMALATE COA-TRANSFERASE"/>
    <property type="match status" value="1"/>
</dbReference>
<organism evidence="2 3">
    <name type="scientific">Canis lupus familiaris</name>
    <name type="common">Dog</name>
    <name type="synonym">Canis familiaris</name>
    <dbReference type="NCBI Taxonomy" id="9615"/>
    <lineage>
        <taxon>Eukaryota</taxon>
        <taxon>Metazoa</taxon>
        <taxon>Chordata</taxon>
        <taxon>Craniata</taxon>
        <taxon>Vertebrata</taxon>
        <taxon>Euteleostomi</taxon>
        <taxon>Mammalia</taxon>
        <taxon>Eutheria</taxon>
        <taxon>Laurasiatheria</taxon>
        <taxon>Carnivora</taxon>
        <taxon>Caniformia</taxon>
        <taxon>Canidae</taxon>
        <taxon>Canis</taxon>
    </lineage>
</organism>
<reference evidence="2" key="1">
    <citation type="submission" date="2018-10" db="EMBL/GenBank/DDBJ databases">
        <title>De novo assembly of a Great Dane genome.</title>
        <authorList>
            <person name="Kidd J.M."/>
            <person name="Pendleton A.L."/>
            <person name="Shen F."/>
            <person name="Emery S."/>
        </authorList>
    </citation>
    <scope>NUCLEOTIDE SEQUENCE [LARGE SCALE GENOMIC DNA]</scope>
    <source>
        <strain evidence="2">Great Dane</strain>
    </source>
</reference>
<evidence type="ECO:0000256" key="1">
    <source>
        <dbReference type="ARBA" id="ARBA00008383"/>
    </source>
</evidence>
<dbReference type="FunFam" id="3.40.50.10540:FF:000004">
    <property type="entry name" value="Probable alpha-methylacyl-CoA racemase mcr"/>
    <property type="match status" value="1"/>
</dbReference>
<dbReference type="Gene3D" id="3.40.50.10540">
    <property type="entry name" value="Crotonobetainyl-coa:carnitine coa-transferase, domain 1"/>
    <property type="match status" value="1"/>
</dbReference>